<dbReference type="GO" id="GO:0008610">
    <property type="term" value="P:lipid biosynthetic process"/>
    <property type="evidence" value="ECO:0007669"/>
    <property type="project" value="InterPro"/>
</dbReference>
<dbReference type="GO" id="GO:0050479">
    <property type="term" value="F:glyceryl-ether monooxygenase activity"/>
    <property type="evidence" value="ECO:0007669"/>
    <property type="project" value="TreeGrafter"/>
</dbReference>
<protein>
    <submittedName>
        <fullName evidence="7">Uncharacterized protein</fullName>
    </submittedName>
</protein>
<sequence length="394" mass="44693">MLRSRLIRYAAYPALMGAVLAGTAAVLADGLPAWPTLAILATAGIAMVALLEWLQPYEPSWRHSQGDLKADLMHGAVNFGLLAGTAYGLHAFRGLLPAGSLWPTQWPLIGQMLLAGLVIDLGLYAMHRFSHRVRWAWKLHAIHHSAERLYWLNGERRHPLSALLMAGPGLGLTVALGAPPLVISAWLTLMSVQLAFQHANLDYRVGPLRRWLGVAEVHRWHHKRDYEDAQVNFGEFFMIWDRLCGTFLDRPETLRAGEVGLREETMPASYWAQMCWPFNEAPDQRDTAFAQYLWQGDQALQQGDLTTAYKRYELAHVLSQHRTRLHVRSHWAFARWAWQAHDMREMAGQLLRLMAAATLTWVWMPKGNTGGARVNALRTMPIPSELRNYMENTR</sequence>
<dbReference type="Pfam" id="PF12487">
    <property type="entry name" value="DUF3703"/>
    <property type="match status" value="1"/>
</dbReference>
<dbReference type="Proteomes" id="UP000061010">
    <property type="component" value="Chromosome"/>
</dbReference>
<keyword evidence="6" id="KW-0472">Membrane</keyword>
<keyword evidence="3" id="KW-1133">Transmembrane helix</keyword>
<dbReference type="AlphaFoldDB" id="A0A0S1AZG8"/>
<dbReference type="InterPro" id="IPR022172">
    <property type="entry name" value="DUF3703"/>
</dbReference>
<evidence type="ECO:0000256" key="2">
    <source>
        <dbReference type="ARBA" id="ARBA00022692"/>
    </source>
</evidence>
<dbReference type="PANTHER" id="PTHR21624:SF1">
    <property type="entry name" value="ALKYLGLYCEROL MONOOXYGENASE"/>
    <property type="match status" value="1"/>
</dbReference>
<dbReference type="InterPro" id="IPR051689">
    <property type="entry name" value="Sterol_desaturase/TMEM195"/>
</dbReference>
<dbReference type="GO" id="GO:0012505">
    <property type="term" value="C:endomembrane system"/>
    <property type="evidence" value="ECO:0007669"/>
    <property type="project" value="UniProtKB-SubCell"/>
</dbReference>
<dbReference type="PATRIC" id="fig|128780.6.peg.1806"/>
<dbReference type="GO" id="GO:0016020">
    <property type="term" value="C:membrane"/>
    <property type="evidence" value="ECO:0007669"/>
    <property type="project" value="GOC"/>
</dbReference>
<dbReference type="STRING" id="128780.AOT14_18050"/>
<keyword evidence="2" id="KW-0812">Transmembrane</keyword>
<evidence type="ECO:0000313" key="7">
    <source>
        <dbReference type="EMBL" id="ALJ28184.1"/>
    </source>
</evidence>
<evidence type="ECO:0000256" key="1">
    <source>
        <dbReference type="ARBA" id="ARBA00004127"/>
    </source>
</evidence>
<keyword evidence="8" id="KW-1185">Reference proteome</keyword>
<dbReference type="KEGG" id="sacz:AOT14_18050"/>
<keyword evidence="4" id="KW-0560">Oxidoreductase</keyword>
<evidence type="ECO:0000256" key="5">
    <source>
        <dbReference type="ARBA" id="ARBA00023098"/>
    </source>
</evidence>
<dbReference type="GO" id="GO:0006643">
    <property type="term" value="P:membrane lipid metabolic process"/>
    <property type="evidence" value="ECO:0007669"/>
    <property type="project" value="TreeGrafter"/>
</dbReference>
<reference evidence="7 8" key="1">
    <citation type="journal article" date="2015" name="Genome Announc.">
        <title>Complete Genome Sequencing of Stenotrophomonas acidaminiphila ZAC14D2_NAIMI4_2, a Multidrug-Resistant Strain Isolated from Sediments of a Polluted River in Mexico, Uncovers New Antibiotic Resistance Genes and a Novel Class-II Lasso Peptide Biosynthesis Gene Cluster.</title>
        <authorList>
            <person name="Vinuesa P."/>
            <person name="Ochoa-Sanchez L.E."/>
        </authorList>
    </citation>
    <scope>NUCLEOTIDE SEQUENCE [LARGE SCALE GENOMIC DNA]</scope>
    <source>
        <strain evidence="7 8">ZAC14D2_NAIMI4_2</strain>
    </source>
</reference>
<evidence type="ECO:0000256" key="6">
    <source>
        <dbReference type="ARBA" id="ARBA00023136"/>
    </source>
</evidence>
<comment type="subcellular location">
    <subcellularLocation>
        <location evidence="1">Endomembrane system</location>
        <topology evidence="1">Multi-pass membrane protein</topology>
    </subcellularLocation>
</comment>
<dbReference type="InterPro" id="IPR006694">
    <property type="entry name" value="Fatty_acid_hydroxylase"/>
</dbReference>
<evidence type="ECO:0000256" key="4">
    <source>
        <dbReference type="ARBA" id="ARBA00023002"/>
    </source>
</evidence>
<gene>
    <name evidence="7" type="ORF">AOT14_18050</name>
</gene>
<dbReference type="Pfam" id="PF04116">
    <property type="entry name" value="FA_hydroxylase"/>
    <property type="match status" value="1"/>
</dbReference>
<dbReference type="GO" id="GO:0005506">
    <property type="term" value="F:iron ion binding"/>
    <property type="evidence" value="ECO:0007669"/>
    <property type="project" value="InterPro"/>
</dbReference>
<keyword evidence="5" id="KW-0443">Lipid metabolism</keyword>
<evidence type="ECO:0000313" key="8">
    <source>
        <dbReference type="Proteomes" id="UP000061010"/>
    </source>
</evidence>
<organism evidence="7 8">
    <name type="scientific">Stenotrophomonas acidaminiphila</name>
    <dbReference type="NCBI Taxonomy" id="128780"/>
    <lineage>
        <taxon>Bacteria</taxon>
        <taxon>Pseudomonadati</taxon>
        <taxon>Pseudomonadota</taxon>
        <taxon>Gammaproteobacteria</taxon>
        <taxon>Lysobacterales</taxon>
        <taxon>Lysobacteraceae</taxon>
        <taxon>Stenotrophomonas</taxon>
    </lineage>
</organism>
<evidence type="ECO:0000256" key="3">
    <source>
        <dbReference type="ARBA" id="ARBA00022989"/>
    </source>
</evidence>
<proteinExistence type="predicted"/>
<dbReference type="EMBL" id="CP012900">
    <property type="protein sequence ID" value="ALJ28184.1"/>
    <property type="molecule type" value="Genomic_DNA"/>
</dbReference>
<accession>A0A0S1AZG8</accession>
<name>A0A0S1AZG8_9GAMM</name>
<dbReference type="PANTHER" id="PTHR21624">
    <property type="entry name" value="STEROL DESATURASE-RELATED PROTEIN"/>
    <property type="match status" value="1"/>
</dbReference>